<sequence length="145" mass="17029">MNIEDLAKMAISEVNSELDNKKSKNDEFAPMVEEITQEKSVNVQEKKIKEEINKVAQELIQELDDLEVKVKDDKQNVAIKVEALEKKEESIINNEEFFLKNLRERILVLFEGLKNTKDEHIEKRLDITITFLEFLLAKIEDRLKK</sequence>
<feature type="coiled-coil region" evidence="1">
    <location>
        <begin position="49"/>
        <end position="76"/>
    </location>
</feature>
<reference evidence="3 4" key="1">
    <citation type="journal article" date="2014" name="Genome Biol. Evol.">
        <title>Comparative Genomics of the Campylobacter lari Group.</title>
        <authorList>
            <person name="Miller W.G."/>
            <person name="Yee E."/>
            <person name="Chapman M.H."/>
            <person name="Smith T.P."/>
            <person name="Bono J.L."/>
            <person name="Huynh S."/>
            <person name="Parker C.T."/>
            <person name="Vandamme P."/>
            <person name="Luong K."/>
            <person name="Korlach J."/>
        </authorList>
    </citation>
    <scope>NUCLEOTIDE SEQUENCE [LARGE SCALE GENOMIC DNA]</scope>
    <source>
        <strain evidence="4">RM3659</strain>
    </source>
</reference>
<dbReference type="OrthoDB" id="5329345at2"/>
<evidence type="ECO:0000259" key="2">
    <source>
        <dbReference type="Pfam" id="PF21862"/>
    </source>
</evidence>
<organism evidence="3 4">
    <name type="scientific">Campylobacter lari NCTC 11845</name>
    <dbReference type="NCBI Taxonomy" id="1388749"/>
    <lineage>
        <taxon>Bacteria</taxon>
        <taxon>Pseudomonadati</taxon>
        <taxon>Campylobacterota</taxon>
        <taxon>Epsilonproteobacteria</taxon>
        <taxon>Campylobacterales</taxon>
        <taxon>Campylobacteraceae</taxon>
        <taxon>Campylobacter</taxon>
    </lineage>
</organism>
<dbReference type="Proteomes" id="UP000031130">
    <property type="component" value="Chromosome"/>
</dbReference>
<gene>
    <name evidence="3" type="primary">ciaD</name>
    <name evidence="3" type="ORF">UPTC3659_1221</name>
</gene>
<evidence type="ECO:0000313" key="3">
    <source>
        <dbReference type="EMBL" id="AJD02056.1"/>
    </source>
</evidence>
<keyword evidence="1" id="KW-0175">Coiled coil</keyword>
<dbReference type="HOGENOM" id="CLU_153717_0_0_7"/>
<dbReference type="Pfam" id="PF21862">
    <property type="entry name" value="CiaD"/>
    <property type="match status" value="1"/>
</dbReference>
<dbReference type="EMBL" id="CP007775">
    <property type="protein sequence ID" value="AJD02056.1"/>
    <property type="molecule type" value="Genomic_DNA"/>
</dbReference>
<evidence type="ECO:0000313" key="4">
    <source>
        <dbReference type="Proteomes" id="UP000031130"/>
    </source>
</evidence>
<protein>
    <submittedName>
        <fullName evidence="3">Invasion antigen D</fullName>
    </submittedName>
</protein>
<dbReference type="InterPro" id="IPR054057">
    <property type="entry name" value="CiaD_C"/>
</dbReference>
<proteinExistence type="predicted"/>
<accession>A0A0A8HX42</accession>
<dbReference type="KEGG" id="cln:UPTC3659_1221"/>
<dbReference type="AlphaFoldDB" id="A0A0A8HX42"/>
<evidence type="ECO:0000256" key="1">
    <source>
        <dbReference type="SAM" id="Coils"/>
    </source>
</evidence>
<feature type="domain" description="Campylobacter invasion antigen D C-terminal" evidence="2">
    <location>
        <begin position="93"/>
        <end position="145"/>
    </location>
</feature>
<dbReference type="RefSeq" id="WP_039626498.1">
    <property type="nucleotide sequence ID" value="NZ_CP007775.1"/>
</dbReference>
<name>A0A0A8HX42_CAMLA</name>